<dbReference type="InterPro" id="IPR043129">
    <property type="entry name" value="ATPase_NBD"/>
</dbReference>
<dbReference type="PANTHER" id="PTHR18964">
    <property type="entry name" value="ROK (REPRESSOR, ORF, KINASE) FAMILY"/>
    <property type="match status" value="1"/>
</dbReference>
<evidence type="ECO:0000256" key="1">
    <source>
        <dbReference type="ARBA" id="ARBA00006479"/>
    </source>
</evidence>
<name>A0ABS4P435_9GAMM</name>
<dbReference type="InterPro" id="IPR036388">
    <property type="entry name" value="WH-like_DNA-bd_sf"/>
</dbReference>
<reference evidence="2 3" key="1">
    <citation type="submission" date="2021-03" db="EMBL/GenBank/DDBJ databases">
        <authorList>
            <person name="D'Agostino P."/>
            <person name="Huntemann M."/>
            <person name="Clum A."/>
            <person name="Spunde A."/>
            <person name="Palaniappan K."/>
            <person name="Ritter S."/>
            <person name="Mikhailova N."/>
            <person name="Chen I.-M."/>
            <person name="Stamatis D."/>
            <person name="Reddy T."/>
            <person name="O'Malley R."/>
            <person name="Daum C."/>
            <person name="Shapiro N."/>
            <person name="Ivanova N."/>
            <person name="Kyrpides N."/>
            <person name="Woyke T."/>
        </authorList>
    </citation>
    <scope>NUCLEOTIDE SEQUENCE [LARGE SCALE GENOMIC DNA]</scope>
    <source>
        <strain evidence="2 3">WS4403</strain>
    </source>
</reference>
<dbReference type="Pfam" id="PF00480">
    <property type="entry name" value="ROK"/>
    <property type="match status" value="1"/>
</dbReference>
<comment type="similarity">
    <text evidence="1">Belongs to the ROK (NagC/XylR) family.</text>
</comment>
<evidence type="ECO:0000313" key="2">
    <source>
        <dbReference type="EMBL" id="MBP2167420.1"/>
    </source>
</evidence>
<dbReference type="PANTHER" id="PTHR18964:SF149">
    <property type="entry name" value="BIFUNCTIONAL UDP-N-ACETYLGLUCOSAMINE 2-EPIMERASE_N-ACETYLMANNOSAMINE KINASE"/>
    <property type="match status" value="1"/>
</dbReference>
<dbReference type="InterPro" id="IPR000600">
    <property type="entry name" value="ROK"/>
</dbReference>
<proteinExistence type="inferred from homology"/>
<dbReference type="SUPFAM" id="SSF53067">
    <property type="entry name" value="Actin-like ATPase domain"/>
    <property type="match status" value="1"/>
</dbReference>
<gene>
    <name evidence="2" type="ORF">J2125_000612</name>
</gene>
<accession>A0ABS4P435</accession>
<dbReference type="Gene3D" id="1.10.10.10">
    <property type="entry name" value="Winged helix-like DNA-binding domain superfamily/Winged helix DNA-binding domain"/>
    <property type="match status" value="1"/>
</dbReference>
<organism evidence="2 3">
    <name type="scientific">Winslowiella toletana</name>
    <dbReference type="NCBI Taxonomy" id="92490"/>
    <lineage>
        <taxon>Bacteria</taxon>
        <taxon>Pseudomonadati</taxon>
        <taxon>Pseudomonadota</taxon>
        <taxon>Gammaproteobacteria</taxon>
        <taxon>Enterobacterales</taxon>
        <taxon>Erwiniaceae</taxon>
        <taxon>Winslowiella</taxon>
    </lineage>
</organism>
<reference evidence="3" key="2">
    <citation type="submission" date="2023-07" db="EMBL/GenBank/DDBJ databases">
        <title>Genome mining of underrepresented organisms for secondary metabolites.</title>
        <authorList>
            <person name="D'Agostino P.M."/>
        </authorList>
    </citation>
    <scope>NUCLEOTIDE SEQUENCE [LARGE SCALE GENOMIC DNA]</scope>
    <source>
        <strain evidence="3">WS4403</strain>
    </source>
</reference>
<protein>
    <submittedName>
        <fullName evidence="2">N-acetylglucosamine repressor</fullName>
    </submittedName>
</protein>
<evidence type="ECO:0000313" key="3">
    <source>
        <dbReference type="Proteomes" id="UP001195624"/>
    </source>
</evidence>
<comment type="caution">
    <text evidence="2">The sequence shown here is derived from an EMBL/GenBank/DDBJ whole genome shotgun (WGS) entry which is preliminary data.</text>
</comment>
<keyword evidence="3" id="KW-1185">Reference proteome</keyword>
<dbReference type="EMBL" id="JAGGMQ010000001">
    <property type="protein sequence ID" value="MBP2167420.1"/>
    <property type="molecule type" value="Genomic_DNA"/>
</dbReference>
<dbReference type="Proteomes" id="UP001195624">
    <property type="component" value="Unassembled WGS sequence"/>
</dbReference>
<dbReference type="Gene3D" id="3.30.420.40">
    <property type="match status" value="1"/>
</dbReference>
<sequence length="339" mass="37101">MNDKQQILNILHSAVESRVSMTRTLQITRAWVTKLTSSLLEAGIIEAREVKDSPFGRPQQMLAVKAGQFYSLNIMLRSHGLQATLNDYNTLQPTAAAVEYPLHAPLSADQLADTVNNLLAELCGMAAVDASQVRHIGLALGGGIEQHSGVVRWSPVLKEQHYNLRERLRQTTGIATAVVNIAWCSCHMINKRIDCRDSWIALMPGFGSLGYGYCINGKPGLGDNGFYPEIVHLPYAGGLENALQFDETAAQQSAERAAAALCFAICCTAPIHNIKRVILSGELFEDHADLIIPLTAKLLADNPSEHINTIRLEYMPAPYNYSMFGLVQLSSDAITDTLI</sequence>
<dbReference type="RefSeq" id="WP_017800175.1">
    <property type="nucleotide sequence ID" value="NZ_JAGGMQ010000001.1"/>
</dbReference>